<feature type="transmembrane region" description="Helical" evidence="2">
    <location>
        <begin position="34"/>
        <end position="56"/>
    </location>
</feature>
<protein>
    <submittedName>
        <fullName evidence="3">Uncharacterized protein</fullName>
    </submittedName>
</protein>
<dbReference type="PANTHER" id="PTHR35041:SF3">
    <property type="entry name" value="FORMYLMETHIONINE DEFORMYLASE-LIKE PROTEIN"/>
    <property type="match status" value="1"/>
</dbReference>
<name>A0A136IUV2_9PEZI</name>
<feature type="transmembrane region" description="Helical" evidence="2">
    <location>
        <begin position="96"/>
        <end position="115"/>
    </location>
</feature>
<dbReference type="AlphaFoldDB" id="A0A136IUV2"/>
<feature type="region of interest" description="Disordered" evidence="1">
    <location>
        <begin position="638"/>
        <end position="665"/>
    </location>
</feature>
<dbReference type="OrthoDB" id="5340195at2759"/>
<evidence type="ECO:0000256" key="2">
    <source>
        <dbReference type="SAM" id="Phobius"/>
    </source>
</evidence>
<evidence type="ECO:0000313" key="4">
    <source>
        <dbReference type="Proteomes" id="UP000070501"/>
    </source>
</evidence>
<organism evidence="3 4">
    <name type="scientific">Microdochium bolleyi</name>
    <dbReference type="NCBI Taxonomy" id="196109"/>
    <lineage>
        <taxon>Eukaryota</taxon>
        <taxon>Fungi</taxon>
        <taxon>Dikarya</taxon>
        <taxon>Ascomycota</taxon>
        <taxon>Pezizomycotina</taxon>
        <taxon>Sordariomycetes</taxon>
        <taxon>Xylariomycetidae</taxon>
        <taxon>Xylariales</taxon>
        <taxon>Microdochiaceae</taxon>
        <taxon>Microdochium</taxon>
    </lineage>
</organism>
<sequence length="708" mass="78651">MYLFFLFGLLCAVGHHIFYSTLHGRIADRQLEMLRYGAVLAFATKAGLVAAVIVAFRQRLWLTVRSKLLSVAALDSLFAATDDITALWNLEIYRTASVAMTLASFVWLAPLVIIFTSNTLGVEVYFNTVNGSCPNVRTLNFNKESTENWRDPTIIDDLIGQSMSTWNATATSEKFTADDFDYYTSSSGTIDLTATMATFTKQTVVRPGIMEDVCGLGWNCSYTIKFTGPGYKCVELAKGVGSTVGKFGDHDPPKDFGFDFLLPKGNFSYQAQTMGGEYYQSQVSPVSPGGMPTDLQPPYPKNLGAFRTEPVIWVGYAERVDTRPVNRTMPGWDKAFIPHVFACEHYETAYTIRFSHENGKQTTNVTDRQYLAKVMDTKWLQDEVNPSPHDNDDSDSTQASPNKNHTTDGTNDPTIGYPASSYVFPQQLERYRKVAAYHSIGMLMRGFIEGTLHSGNVLNPIGVGKALQTKLLDPRQKWFPYPNLQDRLQSLYEDIVLSVLAEPRFVSVVWAANPDIITGAVSDTSPGQRDSTYPCERSRFENRYKYLRRDLWIVYGLALLLALAAIVAGTMAVLQNEGVMHDTRFSNIVAATRGPALDKLRWQSQAAAASGAAGDGGHHGRDLPRDIKNVKVGYGIVPVPGSEQDEHSHSQQYQPGPHGLDDNTRVPGRMWDAGEVRYGFGLEGDVRQLLRSDIGVVPRRRARSAQRF</sequence>
<gene>
    <name evidence="3" type="ORF">Micbo1qcDRAFT_185114</name>
</gene>
<keyword evidence="2" id="KW-1133">Transmembrane helix</keyword>
<evidence type="ECO:0000313" key="3">
    <source>
        <dbReference type="EMBL" id="KXJ88625.1"/>
    </source>
</evidence>
<evidence type="ECO:0000256" key="1">
    <source>
        <dbReference type="SAM" id="MobiDB-lite"/>
    </source>
</evidence>
<dbReference type="Proteomes" id="UP000070501">
    <property type="component" value="Unassembled WGS sequence"/>
</dbReference>
<keyword evidence="2" id="KW-0812">Transmembrane</keyword>
<reference evidence="4" key="1">
    <citation type="submission" date="2016-02" db="EMBL/GenBank/DDBJ databases">
        <title>Draft genome sequence of Microdochium bolleyi, a fungal endophyte of beachgrass.</title>
        <authorList>
            <consortium name="DOE Joint Genome Institute"/>
            <person name="David A.S."/>
            <person name="May G."/>
            <person name="Haridas S."/>
            <person name="Lim J."/>
            <person name="Wang M."/>
            <person name="Labutti K."/>
            <person name="Lipzen A."/>
            <person name="Barry K."/>
            <person name="Grigoriev I.V."/>
        </authorList>
    </citation>
    <scope>NUCLEOTIDE SEQUENCE [LARGE SCALE GENOMIC DNA]</scope>
    <source>
        <strain evidence="4">J235TASD1</strain>
    </source>
</reference>
<accession>A0A136IUV2</accession>
<dbReference type="PANTHER" id="PTHR35041">
    <property type="entry name" value="MEDIATOR OF RNA POLYMERASE II TRANSCRIPTION SUBUNIT 1"/>
    <property type="match status" value="1"/>
</dbReference>
<dbReference type="InParanoid" id="A0A136IUV2"/>
<feature type="transmembrane region" description="Helical" evidence="2">
    <location>
        <begin position="552"/>
        <end position="574"/>
    </location>
</feature>
<dbReference type="STRING" id="196109.A0A136IUV2"/>
<feature type="compositionally biased region" description="Polar residues" evidence="1">
    <location>
        <begin position="397"/>
        <end position="413"/>
    </location>
</feature>
<keyword evidence="2" id="KW-0472">Membrane</keyword>
<dbReference type="EMBL" id="KQ964258">
    <property type="protein sequence ID" value="KXJ88625.1"/>
    <property type="molecule type" value="Genomic_DNA"/>
</dbReference>
<keyword evidence="4" id="KW-1185">Reference proteome</keyword>
<feature type="region of interest" description="Disordered" evidence="1">
    <location>
        <begin position="382"/>
        <end position="417"/>
    </location>
</feature>
<proteinExistence type="predicted"/>